<evidence type="ECO:0000256" key="2">
    <source>
        <dbReference type="PIRSR" id="PIRSR603782-1"/>
    </source>
</evidence>
<dbReference type="Pfam" id="PF02630">
    <property type="entry name" value="SCO1-SenC"/>
    <property type="match status" value="1"/>
</dbReference>
<dbReference type="CDD" id="cd02968">
    <property type="entry name" value="SCO"/>
    <property type="match status" value="1"/>
</dbReference>
<dbReference type="PANTHER" id="PTHR12151:SF25">
    <property type="entry name" value="LINALOOL DEHYDRATASE_ISOMERASE DOMAIN-CONTAINING PROTEIN"/>
    <property type="match status" value="1"/>
</dbReference>
<feature type="disulfide bond" description="Redox-active" evidence="3">
    <location>
        <begin position="80"/>
        <end position="84"/>
    </location>
</feature>
<feature type="binding site" evidence="2">
    <location>
        <position position="170"/>
    </location>
    <ligand>
        <name>Cu cation</name>
        <dbReference type="ChEBI" id="CHEBI:23378"/>
    </ligand>
</feature>
<dbReference type="Gene3D" id="3.40.30.10">
    <property type="entry name" value="Glutaredoxin"/>
    <property type="match status" value="1"/>
</dbReference>
<keyword evidence="2" id="KW-0479">Metal-binding</keyword>
<evidence type="ECO:0000313" key="4">
    <source>
        <dbReference type="EMBL" id="GLR18281.1"/>
    </source>
</evidence>
<proteinExistence type="inferred from homology"/>
<name>A0AA37WDW9_9BACT</name>
<dbReference type="InterPro" id="IPR036249">
    <property type="entry name" value="Thioredoxin-like_sf"/>
</dbReference>
<dbReference type="InterPro" id="IPR003782">
    <property type="entry name" value="SCO1/SenC"/>
</dbReference>
<feature type="binding site" evidence="2">
    <location>
        <position position="84"/>
    </location>
    <ligand>
        <name>Cu cation</name>
        <dbReference type="ChEBI" id="CHEBI:23378"/>
    </ligand>
</feature>
<accession>A0AA37WDW9</accession>
<gene>
    <name evidence="4" type="ORF">GCM10007940_28970</name>
</gene>
<dbReference type="AlphaFoldDB" id="A0AA37WDW9"/>
<feature type="binding site" evidence="2">
    <location>
        <position position="80"/>
    </location>
    <ligand>
        <name>Cu cation</name>
        <dbReference type="ChEBI" id="CHEBI:23378"/>
    </ligand>
</feature>
<dbReference type="Proteomes" id="UP001156666">
    <property type="component" value="Unassembled WGS sequence"/>
</dbReference>
<dbReference type="PANTHER" id="PTHR12151">
    <property type="entry name" value="ELECTRON TRANSPORT PROTIN SCO1/SENC FAMILY MEMBER"/>
    <property type="match status" value="1"/>
</dbReference>
<reference evidence="4" key="1">
    <citation type="journal article" date="2014" name="Int. J. Syst. Evol. Microbiol.">
        <title>Complete genome sequence of Corynebacterium casei LMG S-19264T (=DSM 44701T), isolated from a smear-ripened cheese.</title>
        <authorList>
            <consortium name="US DOE Joint Genome Institute (JGI-PGF)"/>
            <person name="Walter F."/>
            <person name="Albersmeier A."/>
            <person name="Kalinowski J."/>
            <person name="Ruckert C."/>
        </authorList>
    </citation>
    <scope>NUCLEOTIDE SEQUENCE</scope>
    <source>
        <strain evidence="4">NBRC 108769</strain>
    </source>
</reference>
<reference evidence="4" key="2">
    <citation type="submission" date="2023-01" db="EMBL/GenBank/DDBJ databases">
        <title>Draft genome sequence of Portibacter lacus strain NBRC 108769.</title>
        <authorList>
            <person name="Sun Q."/>
            <person name="Mori K."/>
        </authorList>
    </citation>
    <scope>NUCLEOTIDE SEQUENCE</scope>
    <source>
        <strain evidence="4">NBRC 108769</strain>
    </source>
</reference>
<comment type="similarity">
    <text evidence="1">Belongs to the SCO1/2 family.</text>
</comment>
<sequence length="209" mass="24040">MLTIFIVGCSETQEKESRVETLPYYSEATFTPHWLTADDAELADFHQVSPFKFVNQEGDTITEQTYEGKIYITDFFFTTCPGICPKMTDNMAILQEVFMEDDDVFLLSHSVTPGYDSVPVLKEYAENKGVDSKKWSLVTGAREEIYKLGRQDYFVEEDLGLQKEPEEFLHTENFVLVDEHRHIRGIYNGLNKASVNQLIADVKTLKNNR</sequence>
<evidence type="ECO:0000313" key="5">
    <source>
        <dbReference type="Proteomes" id="UP001156666"/>
    </source>
</evidence>
<dbReference type="GO" id="GO:0046872">
    <property type="term" value="F:metal ion binding"/>
    <property type="evidence" value="ECO:0007669"/>
    <property type="project" value="UniProtKB-KW"/>
</dbReference>
<evidence type="ECO:0000256" key="3">
    <source>
        <dbReference type="PIRSR" id="PIRSR603782-2"/>
    </source>
</evidence>
<comment type="caution">
    <text evidence="4">The sequence shown here is derived from an EMBL/GenBank/DDBJ whole genome shotgun (WGS) entry which is preliminary data.</text>
</comment>
<organism evidence="4 5">
    <name type="scientific">Portibacter lacus</name>
    <dbReference type="NCBI Taxonomy" id="1099794"/>
    <lineage>
        <taxon>Bacteria</taxon>
        <taxon>Pseudomonadati</taxon>
        <taxon>Bacteroidota</taxon>
        <taxon>Saprospiria</taxon>
        <taxon>Saprospirales</taxon>
        <taxon>Haliscomenobacteraceae</taxon>
        <taxon>Portibacter</taxon>
    </lineage>
</organism>
<keyword evidence="2" id="KW-0186">Copper</keyword>
<dbReference type="SUPFAM" id="SSF52833">
    <property type="entry name" value="Thioredoxin-like"/>
    <property type="match status" value="1"/>
</dbReference>
<dbReference type="EMBL" id="BSOH01000020">
    <property type="protein sequence ID" value="GLR18281.1"/>
    <property type="molecule type" value="Genomic_DNA"/>
</dbReference>
<keyword evidence="3" id="KW-1015">Disulfide bond</keyword>
<evidence type="ECO:0000256" key="1">
    <source>
        <dbReference type="ARBA" id="ARBA00010996"/>
    </source>
</evidence>
<protein>
    <submittedName>
        <fullName evidence="4">SCO family protein</fullName>
    </submittedName>
</protein>
<keyword evidence="5" id="KW-1185">Reference proteome</keyword>